<dbReference type="InterPro" id="IPR011817">
    <property type="entry name" value="Uridylate_kinase"/>
</dbReference>
<comment type="caution">
    <text evidence="13">The sequence shown here is derived from an EMBL/GenBank/DDBJ whole genome shotgun (WGS) entry which is preliminary data.</text>
</comment>
<comment type="function">
    <text evidence="11">Catalyzes the reversible phosphorylation of UMP to UDP.</text>
</comment>
<dbReference type="HAMAP" id="MF_01220_A">
    <property type="entry name" value="PyrH_A"/>
    <property type="match status" value="1"/>
</dbReference>
<comment type="caution">
    <text evidence="11">Lacks conserved residue(s) required for the propagation of feature annotation.</text>
</comment>
<evidence type="ECO:0000256" key="9">
    <source>
        <dbReference type="ARBA" id="ARBA00022975"/>
    </source>
</evidence>
<name>A0A832TBY4_9EURY</name>
<dbReference type="GO" id="GO:0005737">
    <property type="term" value="C:cytoplasm"/>
    <property type="evidence" value="ECO:0007669"/>
    <property type="project" value="UniProtKB-SubCell"/>
</dbReference>
<evidence type="ECO:0000259" key="12">
    <source>
        <dbReference type="Pfam" id="PF00696"/>
    </source>
</evidence>
<dbReference type="GO" id="GO:0044210">
    <property type="term" value="P:'de novo' CTP biosynthetic process"/>
    <property type="evidence" value="ECO:0007669"/>
    <property type="project" value="UniProtKB-UniRule"/>
</dbReference>
<evidence type="ECO:0000256" key="3">
    <source>
        <dbReference type="ARBA" id="ARBA00007614"/>
    </source>
</evidence>
<feature type="binding site" evidence="11">
    <location>
        <position position="43"/>
    </location>
    <ligand>
        <name>UMP</name>
        <dbReference type="ChEBI" id="CHEBI:57865"/>
    </ligand>
</feature>
<feature type="binding site" evidence="11">
    <location>
        <position position="44"/>
    </location>
    <ligand>
        <name>ATP</name>
        <dbReference type="ChEBI" id="CHEBI:30616"/>
    </ligand>
</feature>
<comment type="pathway">
    <text evidence="2 11">Pyrimidine metabolism; CTP biosynthesis via de novo pathway; UDP from UMP (UMPK route): step 1/1.</text>
</comment>
<evidence type="ECO:0000256" key="10">
    <source>
        <dbReference type="ARBA" id="ARBA00047767"/>
    </source>
</evidence>
<dbReference type="RefSeq" id="WP_011019129.1">
    <property type="nucleotide sequence ID" value="NZ_DUJS01000002.1"/>
</dbReference>
<dbReference type="InterPro" id="IPR011818">
    <property type="entry name" value="Uridylate_kinase_arch/spir"/>
</dbReference>
<keyword evidence="5 11" id="KW-0808">Transferase</keyword>
<dbReference type="GO" id="GO:0006225">
    <property type="term" value="P:UDP biosynthetic process"/>
    <property type="evidence" value="ECO:0007669"/>
    <property type="project" value="TreeGrafter"/>
</dbReference>
<dbReference type="UniPathway" id="UPA00159">
    <property type="reaction ID" value="UER00275"/>
</dbReference>
<dbReference type="EC" id="2.7.4.22" evidence="11"/>
<comment type="similarity">
    <text evidence="3 11">Belongs to the UMP kinase family.</text>
</comment>
<dbReference type="GO" id="GO:0005524">
    <property type="term" value="F:ATP binding"/>
    <property type="evidence" value="ECO:0007669"/>
    <property type="project" value="UniProtKB-KW"/>
</dbReference>
<comment type="catalytic activity">
    <reaction evidence="10 11">
        <text>UMP + ATP = UDP + ADP</text>
        <dbReference type="Rhea" id="RHEA:24400"/>
        <dbReference type="ChEBI" id="CHEBI:30616"/>
        <dbReference type="ChEBI" id="CHEBI:57865"/>
        <dbReference type="ChEBI" id="CHEBI:58223"/>
        <dbReference type="ChEBI" id="CHEBI:456216"/>
        <dbReference type="EC" id="2.7.4.22"/>
    </reaction>
</comment>
<dbReference type="SMR" id="A0A832TBY4"/>
<feature type="binding site" evidence="11">
    <location>
        <position position="65"/>
    </location>
    <ligand>
        <name>UMP</name>
        <dbReference type="ChEBI" id="CHEBI:57865"/>
    </ligand>
</feature>
<dbReference type="GO" id="GO:0033862">
    <property type="term" value="F:UMP kinase activity"/>
    <property type="evidence" value="ECO:0007669"/>
    <property type="project" value="UniProtKB-EC"/>
</dbReference>
<evidence type="ECO:0000313" key="13">
    <source>
        <dbReference type="EMBL" id="HII70013.1"/>
    </source>
</evidence>
<evidence type="ECO:0000256" key="7">
    <source>
        <dbReference type="ARBA" id="ARBA00022777"/>
    </source>
</evidence>
<gene>
    <name evidence="11 13" type="primary">pyrH</name>
    <name evidence="13" type="ORF">HA336_02110</name>
</gene>
<dbReference type="GeneID" id="1476861"/>
<evidence type="ECO:0000256" key="11">
    <source>
        <dbReference type="HAMAP-Rule" id="MF_01220"/>
    </source>
</evidence>
<evidence type="ECO:0000313" key="14">
    <source>
        <dbReference type="Proteomes" id="UP000619545"/>
    </source>
</evidence>
<dbReference type="SUPFAM" id="SSF53633">
    <property type="entry name" value="Carbamate kinase-like"/>
    <property type="match status" value="1"/>
</dbReference>
<protein>
    <recommendedName>
        <fullName evidence="11">Uridylate kinase</fullName>
        <shortName evidence="11">UK</shortName>
        <ecNumber evidence="11">2.7.4.22</ecNumber>
    </recommendedName>
    <alternativeName>
        <fullName evidence="11">Uridine monophosphate kinase</fullName>
        <shortName evidence="11">UMP kinase</shortName>
        <shortName evidence="11">UMPK</shortName>
    </alternativeName>
</protein>
<keyword evidence="6 11" id="KW-0547">Nucleotide-binding</keyword>
<dbReference type="AlphaFoldDB" id="A0A832TBY4"/>
<evidence type="ECO:0000256" key="6">
    <source>
        <dbReference type="ARBA" id="ARBA00022741"/>
    </source>
</evidence>
<dbReference type="OMA" id="HPAHTTD"/>
<feature type="binding site" evidence="11">
    <location>
        <position position="143"/>
    </location>
    <ligand>
        <name>ATP</name>
        <dbReference type="ChEBI" id="CHEBI:30616"/>
    </ligand>
</feature>
<accession>A0A832TBY4</accession>
<feature type="binding site" evidence="11">
    <location>
        <position position="48"/>
    </location>
    <ligand>
        <name>ATP</name>
        <dbReference type="ChEBI" id="CHEBI:30616"/>
    </ligand>
</feature>
<dbReference type="Proteomes" id="UP000619545">
    <property type="component" value="Unassembled WGS sequence"/>
</dbReference>
<dbReference type="InterPro" id="IPR036393">
    <property type="entry name" value="AceGlu_kinase-like_sf"/>
</dbReference>
<comment type="activity regulation">
    <text evidence="11">Inhibited by UTP.</text>
</comment>
<comment type="subcellular location">
    <subcellularLocation>
        <location evidence="1 11">Cytoplasm</location>
    </subcellularLocation>
</comment>
<dbReference type="NCBIfam" id="TIGR02076">
    <property type="entry name" value="pyrH_arch"/>
    <property type="match status" value="1"/>
</dbReference>
<keyword evidence="4 11" id="KW-0963">Cytoplasm</keyword>
<evidence type="ECO:0000256" key="5">
    <source>
        <dbReference type="ARBA" id="ARBA00022679"/>
    </source>
</evidence>
<dbReference type="Pfam" id="PF00696">
    <property type="entry name" value="AA_kinase"/>
    <property type="match status" value="1"/>
</dbReference>
<feature type="binding site" evidence="11">
    <location>
        <begin position="112"/>
        <end position="118"/>
    </location>
    <ligand>
        <name>UMP</name>
        <dbReference type="ChEBI" id="CHEBI:57865"/>
    </ligand>
</feature>
<keyword evidence="9 11" id="KW-0665">Pyrimidine biosynthesis</keyword>
<evidence type="ECO:0000256" key="2">
    <source>
        <dbReference type="ARBA" id="ARBA00004791"/>
    </source>
</evidence>
<sequence>MYSVVALGGSVVNVDKPERIKETAEILRNGLDSGLKICVVVGGGPTARRYINVARNLGTPETLLDEMGIAVTRLNAMLLGAALGLHDLHVPETPVEAARIVRRNGVAVCGGTHPGHTTDAVAAMIAELLEGPLVIVTNVDGVYDKDPSEPGARKLRELRPEELEELAVRAELKAGGSFVVDPLAAKMISRGQIVTHVVSWEDFRSRGLENVVRGRHNGTIIEG</sequence>
<feature type="domain" description="Aspartate/glutamate/uridylate kinase" evidence="12">
    <location>
        <begin position="3"/>
        <end position="199"/>
    </location>
</feature>
<dbReference type="PANTHER" id="PTHR42833">
    <property type="entry name" value="URIDYLATE KINASE"/>
    <property type="match status" value="1"/>
</dbReference>
<dbReference type="Gene3D" id="3.40.1160.10">
    <property type="entry name" value="Acetylglutamate kinase-like"/>
    <property type="match status" value="1"/>
</dbReference>
<evidence type="ECO:0000256" key="4">
    <source>
        <dbReference type="ARBA" id="ARBA00022490"/>
    </source>
</evidence>
<feature type="binding site" evidence="11">
    <location>
        <position position="146"/>
    </location>
    <ligand>
        <name>ATP</name>
        <dbReference type="ChEBI" id="CHEBI:30616"/>
    </ligand>
</feature>
<evidence type="ECO:0000256" key="1">
    <source>
        <dbReference type="ARBA" id="ARBA00004496"/>
    </source>
</evidence>
<feature type="binding site" evidence="11">
    <location>
        <position position="137"/>
    </location>
    <ligand>
        <name>ATP</name>
        <dbReference type="ChEBI" id="CHEBI:30616"/>
    </ligand>
</feature>
<comment type="subunit">
    <text evidence="11">Homohexamer.</text>
</comment>
<keyword evidence="7 11" id="KW-0418">Kinase</keyword>
<feature type="binding site" evidence="11">
    <location>
        <begin position="9"/>
        <end position="10"/>
    </location>
    <ligand>
        <name>ATP</name>
        <dbReference type="ChEBI" id="CHEBI:30616"/>
    </ligand>
</feature>
<dbReference type="InterPro" id="IPR001048">
    <property type="entry name" value="Asp/Glu/Uridylate_kinase"/>
</dbReference>
<keyword evidence="8 11" id="KW-0067">ATP-binding</keyword>
<dbReference type="PANTHER" id="PTHR42833:SF4">
    <property type="entry name" value="URIDYLATE KINASE PUMPKIN, CHLOROPLASTIC"/>
    <property type="match status" value="1"/>
</dbReference>
<dbReference type="PIRSF" id="PIRSF005650">
    <property type="entry name" value="Uridylate_kin"/>
    <property type="match status" value="1"/>
</dbReference>
<evidence type="ECO:0000256" key="8">
    <source>
        <dbReference type="ARBA" id="ARBA00022840"/>
    </source>
</evidence>
<feature type="binding site" evidence="11">
    <location>
        <position position="138"/>
    </location>
    <ligand>
        <name>ATP</name>
        <dbReference type="ChEBI" id="CHEBI:30616"/>
    </ligand>
</feature>
<dbReference type="EMBL" id="DUJS01000002">
    <property type="protein sequence ID" value="HII70013.1"/>
    <property type="molecule type" value="Genomic_DNA"/>
</dbReference>
<organism evidence="13 14">
    <name type="scientific">Methanopyrus kandleri</name>
    <dbReference type="NCBI Taxonomy" id="2320"/>
    <lineage>
        <taxon>Archaea</taxon>
        <taxon>Methanobacteriati</taxon>
        <taxon>Methanobacteriota</taxon>
        <taxon>Methanomada group</taxon>
        <taxon>Methanopyri</taxon>
        <taxon>Methanopyrales</taxon>
        <taxon>Methanopyraceae</taxon>
        <taxon>Methanopyrus</taxon>
    </lineage>
</organism>
<reference evidence="13" key="1">
    <citation type="journal article" date="2020" name="bioRxiv">
        <title>A rank-normalized archaeal taxonomy based on genome phylogeny resolves widespread incomplete and uneven classifications.</title>
        <authorList>
            <person name="Rinke C."/>
            <person name="Chuvochina M."/>
            <person name="Mussig A.J."/>
            <person name="Chaumeil P.-A."/>
            <person name="Waite D.W."/>
            <person name="Whitman W.B."/>
            <person name="Parks D.H."/>
            <person name="Hugenholtz P."/>
        </authorList>
    </citation>
    <scope>NUCLEOTIDE SEQUENCE</scope>
    <source>
        <strain evidence="13">UBA8853</strain>
    </source>
</reference>
<proteinExistence type="inferred from homology"/>